<keyword evidence="9" id="KW-1185">Reference proteome</keyword>
<feature type="site" description="Transition state stabilizer" evidence="6">
    <location>
        <position position="931"/>
    </location>
</feature>
<dbReference type="Pfam" id="PF21702">
    <property type="entry name" value="GLGE_C"/>
    <property type="match status" value="1"/>
</dbReference>
<name>A0A1H2PM97_9BURK</name>
<comment type="function">
    <text evidence="6">Maltosyltransferase that uses maltose 1-phosphate (M1P) as the sugar donor to elongate linear or branched alpha-(1-&gt;4)-glucans. Is involved in a branched alpha-glucan biosynthetic pathway from trehalose, together with TreS, Mak and GlgB.</text>
</comment>
<dbReference type="InterPro" id="IPR013780">
    <property type="entry name" value="Glyco_hydro_b"/>
</dbReference>
<keyword evidence="3 6" id="KW-0808">Transferase</keyword>
<dbReference type="Gene3D" id="2.60.40.1180">
    <property type="entry name" value="Golgi alpha-mannosidase II"/>
    <property type="match status" value="1"/>
</dbReference>
<feature type="active site" description="Proton donor" evidence="6">
    <location>
        <position position="873"/>
    </location>
</feature>
<proteinExistence type="inferred from homology"/>
<evidence type="ECO:0000313" key="9">
    <source>
        <dbReference type="Proteomes" id="UP000243719"/>
    </source>
</evidence>
<dbReference type="SMART" id="SM00642">
    <property type="entry name" value="Aamy"/>
    <property type="match status" value="1"/>
</dbReference>
<dbReference type="Pfam" id="PF00128">
    <property type="entry name" value="Alpha-amylase"/>
    <property type="match status" value="1"/>
</dbReference>
<dbReference type="InterPro" id="IPR049171">
    <property type="entry name" value="GLGE_C"/>
</dbReference>
<dbReference type="Gene3D" id="3.20.20.80">
    <property type="entry name" value="Glycosidases"/>
    <property type="match status" value="2"/>
</dbReference>
<comment type="catalytic activity">
    <reaction evidence="5 6">
        <text>alpha-maltose 1-phosphate + [(1-&gt;4)-alpha-D-glucosyl](n) = [(1-&gt;4)-alpha-D-glucosyl](n+2) + phosphate</text>
        <dbReference type="Rhea" id="RHEA:42692"/>
        <dbReference type="Rhea" id="RHEA-COMP:9584"/>
        <dbReference type="Rhea" id="RHEA-COMP:10183"/>
        <dbReference type="ChEBI" id="CHEBI:15444"/>
        <dbReference type="ChEBI" id="CHEBI:43474"/>
        <dbReference type="ChEBI" id="CHEBI:63576"/>
        <dbReference type="EC" id="2.4.99.16"/>
    </reaction>
</comment>
<evidence type="ECO:0000256" key="4">
    <source>
        <dbReference type="ARBA" id="ARBA00023277"/>
    </source>
</evidence>
<dbReference type="SUPFAM" id="SSF51445">
    <property type="entry name" value="(Trans)glycosidases"/>
    <property type="match status" value="2"/>
</dbReference>
<dbReference type="CDD" id="cd11344">
    <property type="entry name" value="AmyAc_GlgE_like"/>
    <property type="match status" value="1"/>
</dbReference>
<sequence>MPNESAFAPRIYYVSPLLIGPLSAWDNHLDRAAAMGFDHVLIAPPFLPGASNDIFVTADHQRLNPVFESDLHVNEALGELSRKARARGLSLLLDIPLDRVAADGGLAADHPDWFVDSVSHGGIDPRAHADPRLVHYANFARPESADRLVDWWAQQLREFLDAGVVGFRFDAPRQAPGHIWRRLAAAVREKHPLARFLAWTPGLARQEQIALTDAGFDAVFSSLAWWNGRDSWFLEEYTALSRVAPPIAFPEEPYGRRLATLIPDASDPVMVERAYVRSMRVANVLGCGVLIPMGFEFGVAEALSREHGSPAQFTALAEAPPLDLRDEIARVNGLVKPAPVLGSAGALLPLTGPDAKVTAVLRTPLNDWRVTDEAALILINPDLRRDIEIDGGDILDGIPGEFTEFAPLADPDAVFRPLGRRLLEAGEVRVFAARRPASIRQVATGKRSTKAAERKQTTEATRVPRIAIEDVTPVVDGGRFPAKRVVGETLAVEADVFLDGHDQLSAAVRYRPASADAVWQEAPMRALGNDRFVADVPLERLGAYEFSVLAWRDSYGSLIHHLERKLAVGQEVKLEVEEARLLIAAVADAVSDEASETERAAADKLHELGKRLKRAKDDDRLALVVDHDTSTLIAATGVRDFFTASPVYRVLAERSAARFASWYELFPRSQSGDATRHGTFIDVIARLPQIAAMGFDVLYFPPIHPIGRANRKGPNNTLTAGPDDVGSPYAIGDEHGGHDAIHPELGSFDDFRALLDAAHAHGLEVALDFAIQCSPDHPWLKEHPTWFAWRPDGTLRYAENPPKKYQDIVNPDFYADDAIPALWLSLRDVILFWVAAGVQTFRVDNPHTKPLPFWEWMIGEVRQRHPEVIFLSEAFTRPKVMNRLAKVGFGQSYTYFTWRETKDELTEYLTQLSTGPEREFFRPNFFVNTPDINPKFLQRSGRAGFVIRAALAATLSGLWGVYSGFELCEAAALPNSEEYLDSEKYQVRVWDWNREGNIIEEISLLNRLRRANPALHSHLNIRFLPSSNPNVLFFEKSTRARDNVVLVAITLDPFAAQDADVELPLWRWGLADDAALRATDLVSGERFEMRGKWQRLRLDPAVLPFAIRRVTCVGGWPDARDA</sequence>
<dbReference type="OrthoDB" id="9805159at2"/>
<evidence type="ECO:0000256" key="6">
    <source>
        <dbReference type="HAMAP-Rule" id="MF_02124"/>
    </source>
</evidence>
<dbReference type="PANTHER" id="PTHR47786">
    <property type="entry name" value="ALPHA-1,4-GLUCAN:MALTOSE-1-PHOSPHATE MALTOSYLTRANSFERASE"/>
    <property type="match status" value="1"/>
</dbReference>
<evidence type="ECO:0000256" key="2">
    <source>
        <dbReference type="ARBA" id="ARBA00022676"/>
    </source>
</evidence>
<feature type="binding site" evidence="6">
    <location>
        <position position="772"/>
    </location>
    <ligand>
        <name>alpha-maltose 1-phosphate</name>
        <dbReference type="ChEBI" id="CHEBI:63576"/>
    </ligand>
</feature>
<evidence type="ECO:0000256" key="5">
    <source>
        <dbReference type="ARBA" id="ARBA00048735"/>
    </source>
</evidence>
<dbReference type="GO" id="GO:0004553">
    <property type="term" value="F:hydrolase activity, hydrolyzing O-glycosyl compounds"/>
    <property type="evidence" value="ECO:0007669"/>
    <property type="project" value="InterPro"/>
</dbReference>
<dbReference type="InterPro" id="IPR026585">
    <property type="entry name" value="GlgE"/>
</dbReference>
<dbReference type="Gene3D" id="2.60.40.10">
    <property type="entry name" value="Immunoglobulins"/>
    <property type="match status" value="1"/>
</dbReference>
<keyword evidence="2 6" id="KW-0328">Glycosyltransferase</keyword>
<dbReference type="EMBL" id="FNLO01000003">
    <property type="protein sequence ID" value="SDV47650.1"/>
    <property type="molecule type" value="Genomic_DNA"/>
</dbReference>
<protein>
    <recommendedName>
        <fullName evidence="6">Alpha-1,4-glucan:maltose-1-phosphate maltosyltransferase</fullName>
        <shortName evidence="6">GMPMT</shortName>
        <ecNumber evidence="6">2.4.99.16</ecNumber>
    </recommendedName>
    <alternativeName>
        <fullName evidence="6">(1-&gt;4)-alpha-D-glucan:maltose-1-phosphate alpha-D-maltosyltransferase</fullName>
    </alternativeName>
</protein>
<dbReference type="Pfam" id="PF11896">
    <property type="entry name" value="GlgE_dom_N_S"/>
    <property type="match status" value="1"/>
</dbReference>
<organism evidence="8 9">
    <name type="scientific">Chitinasiproducens palmae</name>
    <dbReference type="NCBI Taxonomy" id="1770053"/>
    <lineage>
        <taxon>Bacteria</taxon>
        <taxon>Pseudomonadati</taxon>
        <taxon>Pseudomonadota</taxon>
        <taxon>Betaproteobacteria</taxon>
        <taxon>Burkholderiales</taxon>
        <taxon>Burkholderiaceae</taxon>
        <taxon>Chitinasiproducens</taxon>
    </lineage>
</organism>
<dbReference type="InterPro" id="IPR021828">
    <property type="entry name" value="GlgE_dom_N/S"/>
</dbReference>
<feature type="binding site" evidence="6">
    <location>
        <position position="807"/>
    </location>
    <ligand>
        <name>alpha-maltose 1-phosphate</name>
        <dbReference type="ChEBI" id="CHEBI:63576"/>
    </ligand>
</feature>
<keyword evidence="4 6" id="KW-0119">Carbohydrate metabolism</keyword>
<comment type="subunit">
    <text evidence="1 6">Homodimer.</text>
</comment>
<dbReference type="InterPro" id="IPR006047">
    <property type="entry name" value="GH13_cat_dom"/>
</dbReference>
<dbReference type="EC" id="2.4.99.16" evidence="6"/>
<feature type="active site" description="Nucleophile" evidence="6">
    <location>
        <position position="844"/>
    </location>
</feature>
<evidence type="ECO:0000256" key="3">
    <source>
        <dbReference type="ARBA" id="ARBA00022679"/>
    </source>
</evidence>
<reference evidence="9" key="1">
    <citation type="submission" date="2016-09" db="EMBL/GenBank/DDBJ databases">
        <authorList>
            <person name="Varghese N."/>
            <person name="Submissions S."/>
        </authorList>
    </citation>
    <scope>NUCLEOTIDE SEQUENCE [LARGE SCALE GENOMIC DNA]</scope>
    <source>
        <strain evidence="9">JS23</strain>
    </source>
</reference>
<evidence type="ECO:0000313" key="8">
    <source>
        <dbReference type="EMBL" id="SDV47650.1"/>
    </source>
</evidence>
<comment type="similarity">
    <text evidence="6">Belongs to the glycosyl hydrolase 13 family. GlgE subfamily.</text>
</comment>
<feature type="domain" description="Glycosyl hydrolase family 13 catalytic" evidence="7">
    <location>
        <begin position="664"/>
        <end position="1009"/>
    </location>
</feature>
<gene>
    <name evidence="6" type="primary">glgE</name>
    <name evidence="8" type="ORF">SAMN05216551_103187</name>
</gene>
<dbReference type="Proteomes" id="UP000243719">
    <property type="component" value="Unassembled WGS sequence"/>
</dbReference>
<dbReference type="HAMAP" id="MF_02124">
    <property type="entry name" value="GlgE"/>
    <property type="match status" value="1"/>
</dbReference>
<feature type="binding site" evidence="6">
    <location>
        <begin position="984"/>
        <end position="985"/>
    </location>
    <ligand>
        <name>alpha-maltose 1-phosphate</name>
        <dbReference type="ChEBI" id="CHEBI:63576"/>
    </ligand>
</feature>
<dbReference type="STRING" id="1770053.SAMN05216551_103187"/>
<dbReference type="InterPro" id="IPR013783">
    <property type="entry name" value="Ig-like_fold"/>
</dbReference>
<feature type="binding site" evidence="6">
    <location>
        <position position="845"/>
    </location>
    <ligand>
        <name>alpha-maltose 1-phosphate</name>
        <dbReference type="ChEBI" id="CHEBI:63576"/>
    </ligand>
</feature>
<dbReference type="PANTHER" id="PTHR47786:SF2">
    <property type="entry name" value="GLYCOSYL HYDROLASE FAMILY 13 CATALYTIC DOMAIN-CONTAINING PROTEIN"/>
    <property type="match status" value="1"/>
</dbReference>
<dbReference type="GO" id="GO:0016758">
    <property type="term" value="F:hexosyltransferase activity"/>
    <property type="evidence" value="ECO:0007669"/>
    <property type="project" value="UniProtKB-UniRule"/>
</dbReference>
<dbReference type="RefSeq" id="WP_091906322.1">
    <property type="nucleotide sequence ID" value="NZ_FNLO01000003.1"/>
</dbReference>
<dbReference type="Gene3D" id="1.20.58.80">
    <property type="entry name" value="Phosphotransferase system, lactose/cellobiose-type IIA subunit"/>
    <property type="match status" value="1"/>
</dbReference>
<accession>A0A1H2PM97</accession>
<dbReference type="GO" id="GO:0030979">
    <property type="term" value="P:alpha-glucan biosynthetic process"/>
    <property type="evidence" value="ECO:0007669"/>
    <property type="project" value="UniProtKB-UniRule"/>
</dbReference>
<dbReference type="InterPro" id="IPR017853">
    <property type="entry name" value="GH"/>
</dbReference>
<feature type="binding site" evidence="6">
    <location>
        <position position="712"/>
    </location>
    <ligand>
        <name>alpha-maltose 1-phosphate</name>
        <dbReference type="ChEBI" id="CHEBI:63576"/>
    </ligand>
</feature>
<evidence type="ECO:0000256" key="1">
    <source>
        <dbReference type="ARBA" id="ARBA00011738"/>
    </source>
</evidence>
<dbReference type="AlphaFoldDB" id="A0A1H2PM97"/>
<evidence type="ECO:0000259" key="7">
    <source>
        <dbReference type="SMART" id="SM00642"/>
    </source>
</evidence>